<evidence type="ECO:0000313" key="7">
    <source>
        <dbReference type="EMBL" id="GAB34017.1"/>
    </source>
</evidence>
<keyword evidence="8" id="KW-1185">Reference proteome</keyword>
<accession>H5TKK9</accession>
<dbReference type="Pfam" id="PF01988">
    <property type="entry name" value="VIT1"/>
    <property type="match status" value="1"/>
</dbReference>
<feature type="compositionally biased region" description="Basic and acidic residues" evidence="5">
    <location>
        <begin position="9"/>
        <end position="19"/>
    </location>
</feature>
<evidence type="ECO:0000313" key="8">
    <source>
        <dbReference type="Proteomes" id="UP000005038"/>
    </source>
</evidence>
<gene>
    <name evidence="7" type="ORF">GOOTI_091_00120</name>
</gene>
<feature type="compositionally biased region" description="Basic and acidic residues" evidence="5">
    <location>
        <begin position="57"/>
        <end position="67"/>
    </location>
</feature>
<dbReference type="InterPro" id="IPR008217">
    <property type="entry name" value="Ccc1_fam"/>
</dbReference>
<sequence length="293" mass="30166">MLMSVDDPAPERYGHDGPGHDGPGPDSAGHYGSGRGESGHTDPGHDETVPDASGQSEHVHAHRDEPHSGSLANRLNWLRAGVLGANDGIVSTAGIVVGVAAATTDRAPIFTAGIAGLAAGAVSMALGEYVSVSTQRDTERSLLAKEERELAEAPEAEFEELVGLYEQKGLSHSTACLVARELTEHNAFDAHVDVELGIDPHELTNPWQAAASSAVSFTTGAALPLIAILTPSAPIRIPVTFVVVLLALAMTGAIGAILGGSTPWRPMIRVVIGGAIAMAVTFGIGHLVGHTVT</sequence>
<evidence type="ECO:0000256" key="6">
    <source>
        <dbReference type="SAM" id="Phobius"/>
    </source>
</evidence>
<dbReference type="PANTHER" id="PTHR31851">
    <property type="entry name" value="FE(2+)/MN(2+) TRANSPORTER PCL1"/>
    <property type="match status" value="1"/>
</dbReference>
<feature type="transmembrane region" description="Helical" evidence="6">
    <location>
        <begin position="235"/>
        <end position="258"/>
    </location>
</feature>
<dbReference type="GO" id="GO:0005384">
    <property type="term" value="F:manganese ion transmembrane transporter activity"/>
    <property type="evidence" value="ECO:0007669"/>
    <property type="project" value="InterPro"/>
</dbReference>
<dbReference type="CDD" id="cd02432">
    <property type="entry name" value="Nodulin-21_like_1"/>
    <property type="match status" value="1"/>
</dbReference>
<organism evidence="7 8">
    <name type="scientific">Gordonia otitidis (strain DSM 44809 / CCUG 52243 / JCM 12355 / NBRC 100426 / IFM 10032)</name>
    <dbReference type="NCBI Taxonomy" id="1108044"/>
    <lineage>
        <taxon>Bacteria</taxon>
        <taxon>Bacillati</taxon>
        <taxon>Actinomycetota</taxon>
        <taxon>Actinomycetes</taxon>
        <taxon>Mycobacteriales</taxon>
        <taxon>Gordoniaceae</taxon>
        <taxon>Gordonia</taxon>
    </lineage>
</organism>
<feature type="transmembrane region" description="Helical" evidence="6">
    <location>
        <begin position="209"/>
        <end position="229"/>
    </location>
</feature>
<keyword evidence="3 6" id="KW-1133">Transmembrane helix</keyword>
<reference evidence="7" key="1">
    <citation type="submission" date="2012-02" db="EMBL/GenBank/DDBJ databases">
        <title>Whole genome shotgun sequence of Gordonia otitidis NBRC 100426.</title>
        <authorList>
            <person name="Yoshida I."/>
            <person name="Hosoyama A."/>
            <person name="Tsuchikane K."/>
            <person name="Katsumata H."/>
            <person name="Yamazaki S."/>
            <person name="Fujita N."/>
        </authorList>
    </citation>
    <scope>NUCLEOTIDE SEQUENCE [LARGE SCALE GENOMIC DNA]</scope>
    <source>
        <strain evidence="7">NBRC 100426</strain>
    </source>
</reference>
<dbReference type="RefSeq" id="WP_007238258.1">
    <property type="nucleotide sequence ID" value="NZ_BAFB01000091.1"/>
</dbReference>
<feature type="region of interest" description="Disordered" evidence="5">
    <location>
        <begin position="1"/>
        <end position="69"/>
    </location>
</feature>
<feature type="compositionally biased region" description="Basic and acidic residues" evidence="5">
    <location>
        <begin position="37"/>
        <end position="48"/>
    </location>
</feature>
<name>H5TKK9_GORO1</name>
<evidence type="ECO:0000256" key="5">
    <source>
        <dbReference type="SAM" id="MobiDB-lite"/>
    </source>
</evidence>
<dbReference type="STRING" id="1108044.GOOTI_091_00120"/>
<feature type="transmembrane region" description="Helical" evidence="6">
    <location>
        <begin position="270"/>
        <end position="289"/>
    </location>
</feature>
<keyword evidence="2 6" id="KW-0812">Transmembrane</keyword>
<evidence type="ECO:0000256" key="2">
    <source>
        <dbReference type="ARBA" id="ARBA00022692"/>
    </source>
</evidence>
<protein>
    <recommendedName>
        <fullName evidence="9">VIT family protein</fullName>
    </recommendedName>
</protein>
<comment type="caution">
    <text evidence="7">The sequence shown here is derived from an EMBL/GenBank/DDBJ whole genome shotgun (WGS) entry which is preliminary data.</text>
</comment>
<dbReference type="AlphaFoldDB" id="H5TKK9"/>
<dbReference type="EMBL" id="BAFB01000091">
    <property type="protein sequence ID" value="GAB34017.1"/>
    <property type="molecule type" value="Genomic_DNA"/>
</dbReference>
<dbReference type="Proteomes" id="UP000005038">
    <property type="component" value="Unassembled WGS sequence"/>
</dbReference>
<evidence type="ECO:0008006" key="9">
    <source>
        <dbReference type="Google" id="ProtNLM"/>
    </source>
</evidence>
<evidence type="ECO:0000256" key="1">
    <source>
        <dbReference type="ARBA" id="ARBA00004127"/>
    </source>
</evidence>
<keyword evidence="4 6" id="KW-0472">Membrane</keyword>
<dbReference type="GO" id="GO:0012505">
    <property type="term" value="C:endomembrane system"/>
    <property type="evidence" value="ECO:0007669"/>
    <property type="project" value="UniProtKB-SubCell"/>
</dbReference>
<comment type="subcellular location">
    <subcellularLocation>
        <location evidence="1">Endomembrane system</location>
        <topology evidence="1">Multi-pass membrane protein</topology>
    </subcellularLocation>
</comment>
<evidence type="ECO:0000256" key="4">
    <source>
        <dbReference type="ARBA" id="ARBA00023136"/>
    </source>
</evidence>
<evidence type="ECO:0000256" key="3">
    <source>
        <dbReference type="ARBA" id="ARBA00022989"/>
    </source>
</evidence>
<dbReference type="GO" id="GO:0030026">
    <property type="term" value="P:intracellular manganese ion homeostasis"/>
    <property type="evidence" value="ECO:0007669"/>
    <property type="project" value="InterPro"/>
</dbReference>
<proteinExistence type="predicted"/>